<keyword evidence="7" id="KW-0812">Transmembrane</keyword>
<name>A0A7Y9LVJ0_9MICC</name>
<accession>A0A7Y9LVJ0</accession>
<feature type="transmembrane region" description="Helical" evidence="7">
    <location>
        <begin position="63"/>
        <end position="86"/>
    </location>
</feature>
<evidence type="ECO:0000313" key="9">
    <source>
        <dbReference type="Proteomes" id="UP000521748"/>
    </source>
</evidence>
<feature type="transmembrane region" description="Helical" evidence="7">
    <location>
        <begin position="125"/>
        <end position="147"/>
    </location>
</feature>
<evidence type="ECO:0000256" key="6">
    <source>
        <dbReference type="SAM" id="MobiDB-lite"/>
    </source>
</evidence>
<evidence type="ECO:0000256" key="5">
    <source>
        <dbReference type="ARBA" id="ARBA00023012"/>
    </source>
</evidence>
<dbReference type="RefSeq" id="WP_179390036.1">
    <property type="nucleotide sequence ID" value="NZ_JACBYQ010000002.1"/>
</dbReference>
<evidence type="ECO:0000256" key="7">
    <source>
        <dbReference type="SAM" id="Phobius"/>
    </source>
</evidence>
<keyword evidence="3" id="KW-0808">Transferase</keyword>
<feature type="transmembrane region" description="Helical" evidence="7">
    <location>
        <begin position="98"/>
        <end position="119"/>
    </location>
</feature>
<comment type="catalytic activity">
    <reaction evidence="1">
        <text>ATP + protein L-histidine = ADP + protein N-phospho-L-histidine.</text>
        <dbReference type="EC" id="2.7.13.3"/>
    </reaction>
</comment>
<organism evidence="8 9">
    <name type="scientific">Psychromicrobium silvestre</name>
    <dbReference type="NCBI Taxonomy" id="1645614"/>
    <lineage>
        <taxon>Bacteria</taxon>
        <taxon>Bacillati</taxon>
        <taxon>Actinomycetota</taxon>
        <taxon>Actinomycetes</taxon>
        <taxon>Micrococcales</taxon>
        <taxon>Micrococcaceae</taxon>
        <taxon>Psychromicrobium</taxon>
    </lineage>
</organism>
<dbReference type="EC" id="2.7.13.3" evidence="2"/>
<dbReference type="EMBL" id="JACBYQ010000002">
    <property type="protein sequence ID" value="NYE96377.1"/>
    <property type="molecule type" value="Genomic_DNA"/>
</dbReference>
<evidence type="ECO:0000256" key="4">
    <source>
        <dbReference type="ARBA" id="ARBA00022777"/>
    </source>
</evidence>
<feature type="transmembrane region" description="Helical" evidence="7">
    <location>
        <begin position="34"/>
        <end position="57"/>
    </location>
</feature>
<reference evidence="8 9" key="1">
    <citation type="submission" date="2020-07" db="EMBL/GenBank/DDBJ databases">
        <title>Sequencing the genomes of 1000 actinobacteria strains.</title>
        <authorList>
            <person name="Klenk H.-P."/>
        </authorList>
    </citation>
    <scope>NUCLEOTIDE SEQUENCE [LARGE SCALE GENOMIC DNA]</scope>
    <source>
        <strain evidence="8 9">DSM 102047</strain>
    </source>
</reference>
<keyword evidence="7" id="KW-0472">Membrane</keyword>
<dbReference type="AlphaFoldDB" id="A0A7Y9LVJ0"/>
<keyword evidence="5" id="KW-0902">Two-component regulatory system</keyword>
<keyword evidence="9" id="KW-1185">Reference proteome</keyword>
<evidence type="ECO:0000256" key="2">
    <source>
        <dbReference type="ARBA" id="ARBA00012438"/>
    </source>
</evidence>
<dbReference type="Proteomes" id="UP000521748">
    <property type="component" value="Unassembled WGS sequence"/>
</dbReference>
<dbReference type="GO" id="GO:0000160">
    <property type="term" value="P:phosphorelay signal transduction system"/>
    <property type="evidence" value="ECO:0007669"/>
    <property type="project" value="UniProtKB-KW"/>
</dbReference>
<dbReference type="Gene3D" id="3.30.565.10">
    <property type="entry name" value="Histidine kinase-like ATPase, C-terminal domain"/>
    <property type="match status" value="1"/>
</dbReference>
<evidence type="ECO:0000313" key="8">
    <source>
        <dbReference type="EMBL" id="NYE96377.1"/>
    </source>
</evidence>
<dbReference type="PANTHER" id="PTHR24421:SF10">
    <property type="entry name" value="NITRATE_NITRITE SENSOR PROTEIN NARQ"/>
    <property type="match status" value="1"/>
</dbReference>
<evidence type="ECO:0000256" key="1">
    <source>
        <dbReference type="ARBA" id="ARBA00000085"/>
    </source>
</evidence>
<feature type="region of interest" description="Disordered" evidence="6">
    <location>
        <begin position="1"/>
        <end position="20"/>
    </location>
</feature>
<feature type="compositionally biased region" description="Basic and acidic residues" evidence="6">
    <location>
        <begin position="402"/>
        <end position="414"/>
    </location>
</feature>
<keyword evidence="7" id="KW-1133">Transmembrane helix</keyword>
<proteinExistence type="predicted"/>
<protein>
    <recommendedName>
        <fullName evidence="2">histidine kinase</fullName>
        <ecNumber evidence="2">2.7.13.3</ecNumber>
    </recommendedName>
</protein>
<dbReference type="SUPFAM" id="SSF55874">
    <property type="entry name" value="ATPase domain of HSP90 chaperone/DNA topoisomerase II/histidine kinase"/>
    <property type="match status" value="1"/>
</dbReference>
<evidence type="ECO:0000256" key="3">
    <source>
        <dbReference type="ARBA" id="ARBA00022679"/>
    </source>
</evidence>
<feature type="region of interest" description="Disordered" evidence="6">
    <location>
        <begin position="400"/>
        <end position="431"/>
    </location>
</feature>
<dbReference type="InterPro" id="IPR050482">
    <property type="entry name" value="Sensor_HK_TwoCompSys"/>
</dbReference>
<dbReference type="GO" id="GO:0004673">
    <property type="term" value="F:protein histidine kinase activity"/>
    <property type="evidence" value="ECO:0007669"/>
    <property type="project" value="UniProtKB-EC"/>
</dbReference>
<keyword evidence="4 8" id="KW-0418">Kinase</keyword>
<gene>
    <name evidence="8" type="ORF">FHU41_002627</name>
</gene>
<dbReference type="PANTHER" id="PTHR24421">
    <property type="entry name" value="NITRATE/NITRITE SENSOR PROTEIN NARX-RELATED"/>
    <property type="match status" value="1"/>
</dbReference>
<dbReference type="InterPro" id="IPR036890">
    <property type="entry name" value="HATPase_C_sf"/>
</dbReference>
<comment type="caution">
    <text evidence="8">The sequence shown here is derived from an EMBL/GenBank/DDBJ whole genome shotgun (WGS) entry which is preliminary data.</text>
</comment>
<sequence>MSGETKTSAEKPPREVTVPEAQARRDWIHDQTRILAFTVGTLIVLAVARALLFALYIPNRDQISSWSSNLIVDILGLGPLLVMLWFADFPRKTMPQRALLLLIIGGLTYLERIPIMLLVDGFIGRLFLTYSIIVIAVTLGMAILAVINSDAGRRYRERVRANAVQQTEASQALAALGKEELRVRQLVSQGLHGSVQQSLILIERDLQTLSNHLDDKDGKSLIAELDRVRTQIEQVRERDVRSLSHLLHPVGIELGAPQAIRLLMRRIPATIETELLIDEELDRLETVEAPGLDLERRLLLFSLVQEGVTNALKHGHATSLRVKLTVSTSVLPEQREITVLFEDDGSGLGGRLGPMNELERLNRRLSDIGGSIRLSRSLDMGGAQLCAKLPMEDLILTTTAADRPDGTASEREGSQRSSLPILNKLRGRFRH</sequence>